<organism evidence="9 10">
    <name type="scientific">Anaerobacillus arseniciselenatis</name>
    <dbReference type="NCBI Taxonomy" id="85682"/>
    <lineage>
        <taxon>Bacteria</taxon>
        <taxon>Bacillati</taxon>
        <taxon>Bacillota</taxon>
        <taxon>Bacilli</taxon>
        <taxon>Bacillales</taxon>
        <taxon>Bacillaceae</taxon>
        <taxon>Anaerobacillus</taxon>
    </lineage>
</organism>
<keyword evidence="2 6" id="KW-0805">Transcription regulation</keyword>
<evidence type="ECO:0000256" key="4">
    <source>
        <dbReference type="ARBA" id="ARBA00023163"/>
    </source>
</evidence>
<keyword evidence="1 6" id="KW-0678">Repressor</keyword>
<feature type="domain" description="Winged helix-turn-helix transcription repressor HrcA DNA-binding" evidence="8">
    <location>
        <begin position="1"/>
        <end position="72"/>
    </location>
</feature>
<dbReference type="InterPro" id="IPR036388">
    <property type="entry name" value="WH-like_DNA-bd_sf"/>
</dbReference>
<dbReference type="RefSeq" id="WP_071312087.1">
    <property type="nucleotide sequence ID" value="NZ_MLQQ01000001.1"/>
</dbReference>
<dbReference type="InterPro" id="IPR005104">
    <property type="entry name" value="WHTH_HrcA_DNA-bd"/>
</dbReference>
<dbReference type="Pfam" id="PF03444">
    <property type="entry name" value="WHD_HrcA"/>
    <property type="match status" value="1"/>
</dbReference>
<gene>
    <name evidence="6" type="primary">hrcA</name>
    <name evidence="9" type="ORF">BKP35_04070</name>
</gene>
<protein>
    <recommendedName>
        <fullName evidence="6">Heat-inducible transcription repressor HrcA</fullName>
    </recommendedName>
</protein>
<evidence type="ECO:0000313" key="10">
    <source>
        <dbReference type="Proteomes" id="UP000180098"/>
    </source>
</evidence>
<keyword evidence="3 6" id="KW-0346">Stress response</keyword>
<dbReference type="FunFam" id="1.10.10.10:FF:000049">
    <property type="entry name" value="Heat-inducible transcription repressor HrcA"/>
    <property type="match status" value="1"/>
</dbReference>
<evidence type="ECO:0000256" key="3">
    <source>
        <dbReference type="ARBA" id="ARBA00023016"/>
    </source>
</evidence>
<comment type="function">
    <text evidence="5 6">Negative regulator of class I heat shock genes (grpE-dnaK-dnaJ and groELS operons). Prevents heat-shock induction of these operons.</text>
</comment>
<dbReference type="Gene3D" id="1.10.10.10">
    <property type="entry name" value="Winged helix-like DNA-binding domain superfamily/Winged helix DNA-binding domain"/>
    <property type="match status" value="1"/>
</dbReference>
<dbReference type="Pfam" id="PF01628">
    <property type="entry name" value="HrcA"/>
    <property type="match status" value="1"/>
</dbReference>
<dbReference type="HAMAP" id="MF_00081">
    <property type="entry name" value="HrcA"/>
    <property type="match status" value="1"/>
</dbReference>
<sequence>MLTERQLLILKAIIDDYIRSAEPVGSRSVSKREDISYSPATIRNEMADLEELGFLEKPHSSAGRIPSQKGYRYYVDHLLSPELLNNSDIVDIKSMFAQKIHEVEQLIEQSAQILSNLTSYTSIVLGPEVFDTTLKHLQIIPLTKEAAVAIIVTDTGHVEKQAVDIPQGMEVTDIEMMVNILNERLKGVSMLELRGKIFSEVGNVLKMHISNYKDTMQMLEKSFTHEKNDHVFFGGKTNIFSQPEFRDVEKVRQLLEMFEEKQLVHQIFRSDSSGITVKIGQENKLEAIDNCSVITATYTADGKHLGTIGILGPTRMEYQRVIGVLDYLSKDMTNTLTKLYQRNK</sequence>
<evidence type="ECO:0000313" key="9">
    <source>
        <dbReference type="EMBL" id="OIJ16162.1"/>
    </source>
</evidence>
<dbReference type="EMBL" id="MLQQ01000001">
    <property type="protein sequence ID" value="OIJ16162.1"/>
    <property type="molecule type" value="Genomic_DNA"/>
</dbReference>
<dbReference type="OrthoDB" id="9783139at2"/>
<dbReference type="Proteomes" id="UP000180098">
    <property type="component" value="Unassembled WGS sequence"/>
</dbReference>
<dbReference type="InterPro" id="IPR023120">
    <property type="entry name" value="WHTH_transcript_rep_HrcA_IDD"/>
</dbReference>
<evidence type="ECO:0000256" key="1">
    <source>
        <dbReference type="ARBA" id="ARBA00022491"/>
    </source>
</evidence>
<name>A0A1S2LUF7_9BACI</name>
<dbReference type="PIRSF" id="PIRSF005485">
    <property type="entry name" value="HrcA"/>
    <property type="match status" value="1"/>
</dbReference>
<keyword evidence="4 6" id="KW-0804">Transcription</keyword>
<feature type="domain" description="Heat-inducible transcription repressor HrcA C-terminal" evidence="7">
    <location>
        <begin position="104"/>
        <end position="322"/>
    </location>
</feature>
<dbReference type="SUPFAM" id="SSF46785">
    <property type="entry name" value="Winged helix' DNA-binding domain"/>
    <property type="match status" value="1"/>
</dbReference>
<dbReference type="PANTHER" id="PTHR34824:SF1">
    <property type="entry name" value="HEAT-INDUCIBLE TRANSCRIPTION REPRESSOR HRCA"/>
    <property type="match status" value="1"/>
</dbReference>
<comment type="similarity">
    <text evidence="6">Belongs to the HrcA family.</text>
</comment>
<dbReference type="AlphaFoldDB" id="A0A1S2LUF7"/>
<dbReference type="Gene3D" id="3.30.390.60">
    <property type="entry name" value="Heat-inducible transcription repressor hrca homolog, domain 3"/>
    <property type="match status" value="1"/>
</dbReference>
<dbReference type="GO" id="GO:0045892">
    <property type="term" value="P:negative regulation of DNA-templated transcription"/>
    <property type="evidence" value="ECO:0007669"/>
    <property type="project" value="UniProtKB-UniRule"/>
</dbReference>
<evidence type="ECO:0000256" key="2">
    <source>
        <dbReference type="ARBA" id="ARBA00023015"/>
    </source>
</evidence>
<proteinExistence type="inferred from homology"/>
<dbReference type="InterPro" id="IPR021153">
    <property type="entry name" value="HrcA_C"/>
</dbReference>
<evidence type="ECO:0000259" key="8">
    <source>
        <dbReference type="Pfam" id="PF03444"/>
    </source>
</evidence>
<dbReference type="GO" id="GO:0003677">
    <property type="term" value="F:DNA binding"/>
    <property type="evidence" value="ECO:0007669"/>
    <property type="project" value="InterPro"/>
</dbReference>
<reference evidence="9 10" key="1">
    <citation type="submission" date="2016-10" db="EMBL/GenBank/DDBJ databases">
        <title>Draft genome sequences of four alkaliphilic bacteria belonging to the Anaerobacillus genus.</title>
        <authorList>
            <person name="Bassil N.M."/>
            <person name="Lloyd J.R."/>
        </authorList>
    </citation>
    <scope>NUCLEOTIDE SEQUENCE [LARGE SCALE GENOMIC DNA]</scope>
    <source>
        <strain evidence="9 10">DSM 15340</strain>
    </source>
</reference>
<dbReference type="PANTHER" id="PTHR34824">
    <property type="entry name" value="HEAT-INDUCIBLE TRANSCRIPTION REPRESSOR HRCA"/>
    <property type="match status" value="1"/>
</dbReference>
<dbReference type="InterPro" id="IPR002571">
    <property type="entry name" value="HrcA"/>
</dbReference>
<dbReference type="InterPro" id="IPR029016">
    <property type="entry name" value="GAF-like_dom_sf"/>
</dbReference>
<evidence type="ECO:0000256" key="6">
    <source>
        <dbReference type="HAMAP-Rule" id="MF_00081"/>
    </source>
</evidence>
<accession>A0A1S2LUF7</accession>
<keyword evidence="10" id="KW-1185">Reference proteome</keyword>
<comment type="caution">
    <text evidence="9">The sequence shown here is derived from an EMBL/GenBank/DDBJ whole genome shotgun (WGS) entry which is preliminary data.</text>
</comment>
<dbReference type="Gene3D" id="3.30.450.40">
    <property type="match status" value="1"/>
</dbReference>
<evidence type="ECO:0000256" key="5">
    <source>
        <dbReference type="ARBA" id="ARBA00055319"/>
    </source>
</evidence>
<dbReference type="InterPro" id="IPR036390">
    <property type="entry name" value="WH_DNA-bd_sf"/>
</dbReference>
<evidence type="ECO:0000259" key="7">
    <source>
        <dbReference type="Pfam" id="PF01628"/>
    </source>
</evidence>
<dbReference type="SUPFAM" id="SSF55781">
    <property type="entry name" value="GAF domain-like"/>
    <property type="match status" value="1"/>
</dbReference>
<dbReference type="NCBIfam" id="TIGR00331">
    <property type="entry name" value="hrcA"/>
    <property type="match status" value="1"/>
</dbReference>